<dbReference type="RefSeq" id="WP_350015948.1">
    <property type="nucleotide sequence ID" value="NZ_CP157948.1"/>
</dbReference>
<evidence type="ECO:0000313" key="3">
    <source>
        <dbReference type="EMBL" id="XBS89450.1"/>
    </source>
</evidence>
<dbReference type="InterPro" id="IPR036761">
    <property type="entry name" value="TTHA0802/YceI-like_sf"/>
</dbReference>
<evidence type="ECO:0000256" key="1">
    <source>
        <dbReference type="SAM" id="SignalP"/>
    </source>
</evidence>
<dbReference type="EMBL" id="CP157948">
    <property type="protein sequence ID" value="XBS89450.1"/>
    <property type="molecule type" value="Genomic_DNA"/>
</dbReference>
<dbReference type="AlphaFoldDB" id="A0AAU7QIP7"/>
<feature type="chain" id="PRO_5043481872" evidence="1">
    <location>
        <begin position="19"/>
        <end position="181"/>
    </location>
</feature>
<protein>
    <submittedName>
        <fullName evidence="3">YceI family protein</fullName>
    </submittedName>
</protein>
<name>A0AAU7QIP7_9GAMM</name>
<reference evidence="3" key="1">
    <citation type="submission" date="2024-06" db="EMBL/GenBank/DDBJ databases">
        <authorList>
            <person name="Sun Y."/>
        </authorList>
    </citation>
    <scope>NUCLEOTIDE SEQUENCE</scope>
    <source>
        <strain evidence="3">IGA1.0</strain>
    </source>
</reference>
<sequence>MKRLAILLALALPLAAAATDYTVQPASSTLGFSNTFQGESFDGKFGRWTAAISYDAANLASSKFDVEVDLASVKTGDSDRDSALPGSDFFDVAKFPKAHFVTTGFRQVGGKVIADGTLTLHGISKPVSLEVTFKPQADGATLDVAGTVKRLDFGVGTGDYADTSVIGGDVKVTAHLQLAAK</sequence>
<dbReference type="SMART" id="SM00867">
    <property type="entry name" value="YceI"/>
    <property type="match status" value="1"/>
</dbReference>
<accession>A0AAU7QIP7</accession>
<keyword evidence="1" id="KW-0732">Signal</keyword>
<dbReference type="SUPFAM" id="SSF101874">
    <property type="entry name" value="YceI-like"/>
    <property type="match status" value="1"/>
</dbReference>
<dbReference type="Pfam" id="PF04264">
    <property type="entry name" value="YceI"/>
    <property type="match status" value="1"/>
</dbReference>
<dbReference type="InterPro" id="IPR007372">
    <property type="entry name" value="Lipid/polyisoprenoid-bd_YceI"/>
</dbReference>
<evidence type="ECO:0000259" key="2">
    <source>
        <dbReference type="SMART" id="SM00867"/>
    </source>
</evidence>
<organism evidence="3">
    <name type="scientific">Rhodanobacter sp. IGA1.0</name>
    <dbReference type="NCBI Taxonomy" id="3158582"/>
    <lineage>
        <taxon>Bacteria</taxon>
        <taxon>Pseudomonadati</taxon>
        <taxon>Pseudomonadota</taxon>
        <taxon>Gammaproteobacteria</taxon>
        <taxon>Lysobacterales</taxon>
        <taxon>Rhodanobacteraceae</taxon>
        <taxon>Rhodanobacter</taxon>
    </lineage>
</organism>
<gene>
    <name evidence="3" type="ORF">ABNK63_13770</name>
</gene>
<dbReference type="PANTHER" id="PTHR34406">
    <property type="entry name" value="PROTEIN YCEI"/>
    <property type="match status" value="1"/>
</dbReference>
<dbReference type="PANTHER" id="PTHR34406:SF1">
    <property type="entry name" value="PROTEIN YCEI"/>
    <property type="match status" value="1"/>
</dbReference>
<feature type="domain" description="Lipid/polyisoprenoid-binding YceI-like" evidence="2">
    <location>
        <begin position="20"/>
        <end position="179"/>
    </location>
</feature>
<dbReference type="Gene3D" id="2.40.128.110">
    <property type="entry name" value="Lipid/polyisoprenoid-binding, YceI-like"/>
    <property type="match status" value="1"/>
</dbReference>
<feature type="signal peptide" evidence="1">
    <location>
        <begin position="1"/>
        <end position="18"/>
    </location>
</feature>
<proteinExistence type="predicted"/>